<accession>M4V564</accession>
<evidence type="ECO:0000313" key="2">
    <source>
        <dbReference type="EMBL" id="AGH94328.1"/>
    </source>
</evidence>
<organism evidence="2 3">
    <name type="scientific">Pseudobdellovibrio exovorus JSS</name>
    <dbReference type="NCBI Taxonomy" id="1184267"/>
    <lineage>
        <taxon>Bacteria</taxon>
        <taxon>Pseudomonadati</taxon>
        <taxon>Bdellovibrionota</taxon>
        <taxon>Bdellovibrionia</taxon>
        <taxon>Bdellovibrionales</taxon>
        <taxon>Pseudobdellovibrionaceae</taxon>
        <taxon>Pseudobdellovibrio</taxon>
    </lineage>
</organism>
<evidence type="ECO:0000256" key="1">
    <source>
        <dbReference type="SAM" id="SignalP"/>
    </source>
</evidence>
<feature type="signal peptide" evidence="1">
    <location>
        <begin position="1"/>
        <end position="25"/>
    </location>
</feature>
<reference evidence="2 3" key="1">
    <citation type="journal article" date="2013" name="ISME J.">
        <title>By their genes ye shall know them: genomic signatures of predatory bacteria.</title>
        <authorList>
            <person name="Pasternak Z."/>
            <person name="Pietrokovski S."/>
            <person name="Rotem O."/>
            <person name="Gophna U."/>
            <person name="Lurie-Weinberger M.N."/>
            <person name="Jurkevitch E."/>
        </authorList>
    </citation>
    <scope>NUCLEOTIDE SEQUENCE [LARGE SCALE GENOMIC DNA]</scope>
    <source>
        <strain evidence="2 3">JSS</strain>
    </source>
</reference>
<dbReference type="PATRIC" id="fig|1184267.3.peg.111"/>
<name>M4V564_9BACT</name>
<dbReference type="STRING" id="1184267.A11Q_108"/>
<dbReference type="KEGG" id="bex:A11Q_108"/>
<proteinExistence type="predicted"/>
<keyword evidence="1" id="KW-0732">Signal</keyword>
<dbReference type="Proteomes" id="UP000012040">
    <property type="component" value="Chromosome"/>
</dbReference>
<evidence type="ECO:0000313" key="3">
    <source>
        <dbReference type="Proteomes" id="UP000012040"/>
    </source>
</evidence>
<dbReference type="HOGENOM" id="CLU_1324302_0_0_7"/>
<gene>
    <name evidence="2" type="ORF">A11Q_108</name>
</gene>
<dbReference type="RefSeq" id="WP_015468818.1">
    <property type="nucleotide sequence ID" value="NC_020813.1"/>
</dbReference>
<feature type="chain" id="PRO_5004059932" evidence="1">
    <location>
        <begin position="26"/>
        <end position="207"/>
    </location>
</feature>
<protein>
    <submittedName>
        <fullName evidence="2">Uncharacterized protein</fullName>
    </submittedName>
</protein>
<dbReference type="AlphaFoldDB" id="M4V564"/>
<keyword evidence="3" id="KW-1185">Reference proteome</keyword>
<sequence>MKTNTLKKATLLLTFALGFCTVAQAKGSVGASSKINGYYKLIPSSRFPVKEVAAFSRCNQVEGVMKVYQQHDEQGNLQVIVMKQNYSYLGYPFIEGQFTETEQYTGIPVRSYVSKPRLHVTKEGIEELAGPTKIDAYEESENEVKYSEKLVRGIISLTTRATSAQIYGRQQDRLQLHEYRGFGATDTCQYQKITEQEYTELLARRQK</sequence>
<dbReference type="EMBL" id="CP003537">
    <property type="protein sequence ID" value="AGH94328.1"/>
    <property type="molecule type" value="Genomic_DNA"/>
</dbReference>